<evidence type="ECO:0000256" key="2">
    <source>
        <dbReference type="ARBA" id="ARBA00022448"/>
    </source>
</evidence>
<dbReference type="OrthoDB" id="9809173at2"/>
<keyword evidence="4 7" id="KW-0812">Transmembrane</keyword>
<evidence type="ECO:0000313" key="9">
    <source>
        <dbReference type="EMBL" id="AJH01509.2"/>
    </source>
</evidence>
<dbReference type="Pfam" id="PF00528">
    <property type="entry name" value="BPD_transp_1"/>
    <property type="match status" value="1"/>
</dbReference>
<name>A0A0B5QWZ9_CLOBE</name>
<dbReference type="InterPro" id="IPR035906">
    <property type="entry name" value="MetI-like_sf"/>
</dbReference>
<comment type="subcellular location">
    <subcellularLocation>
        <location evidence="1 7">Cell membrane</location>
        <topology evidence="1 7">Multi-pass membrane protein</topology>
    </subcellularLocation>
</comment>
<dbReference type="AlphaFoldDB" id="A0A0B5QWZ9"/>
<feature type="domain" description="ABC transmembrane type-1" evidence="8">
    <location>
        <begin position="87"/>
        <end position="301"/>
    </location>
</feature>
<dbReference type="SUPFAM" id="SSF161098">
    <property type="entry name" value="MetI-like"/>
    <property type="match status" value="1"/>
</dbReference>
<dbReference type="GO" id="GO:0005886">
    <property type="term" value="C:plasma membrane"/>
    <property type="evidence" value="ECO:0007669"/>
    <property type="project" value="UniProtKB-SubCell"/>
</dbReference>
<feature type="transmembrane region" description="Helical" evidence="7">
    <location>
        <begin position="124"/>
        <end position="145"/>
    </location>
</feature>
<evidence type="ECO:0000256" key="6">
    <source>
        <dbReference type="ARBA" id="ARBA00023136"/>
    </source>
</evidence>
<evidence type="ECO:0000256" key="4">
    <source>
        <dbReference type="ARBA" id="ARBA00022692"/>
    </source>
</evidence>
<dbReference type="PANTHER" id="PTHR30193:SF37">
    <property type="entry name" value="INNER MEMBRANE ABC TRANSPORTER PERMEASE PROTEIN YCJO"/>
    <property type="match status" value="1"/>
</dbReference>
<feature type="transmembrane region" description="Helical" evidence="7">
    <location>
        <begin position="172"/>
        <end position="197"/>
    </location>
</feature>
<keyword evidence="3" id="KW-1003">Cell membrane</keyword>
<dbReference type="CDD" id="cd06261">
    <property type="entry name" value="TM_PBP2"/>
    <property type="match status" value="1"/>
</dbReference>
<evidence type="ECO:0000256" key="1">
    <source>
        <dbReference type="ARBA" id="ARBA00004651"/>
    </source>
</evidence>
<evidence type="ECO:0000256" key="7">
    <source>
        <dbReference type="RuleBase" id="RU363032"/>
    </source>
</evidence>
<feature type="transmembrane region" description="Helical" evidence="7">
    <location>
        <begin position="218"/>
        <end position="242"/>
    </location>
</feature>
<dbReference type="InterPro" id="IPR051393">
    <property type="entry name" value="ABC_transporter_permease"/>
</dbReference>
<dbReference type="GO" id="GO:0055085">
    <property type="term" value="P:transmembrane transport"/>
    <property type="evidence" value="ECO:0007669"/>
    <property type="project" value="InterPro"/>
</dbReference>
<dbReference type="PANTHER" id="PTHR30193">
    <property type="entry name" value="ABC TRANSPORTER PERMEASE PROTEIN"/>
    <property type="match status" value="1"/>
</dbReference>
<reference evidence="10" key="1">
    <citation type="submission" date="2014-12" db="EMBL/GenBank/DDBJ databases">
        <title>Genome sequence of Clostridium beijerinckii strain 59B.</title>
        <authorList>
            <person name="Little G.T."/>
            <person name="Minton N.P."/>
        </authorList>
    </citation>
    <scope>NUCLEOTIDE SEQUENCE [LARGE SCALE GENOMIC DNA]</scope>
    <source>
        <strain evidence="10">59B</strain>
    </source>
</reference>
<feature type="transmembrane region" description="Helical" evidence="7">
    <location>
        <begin position="93"/>
        <end position="112"/>
    </location>
</feature>
<dbReference type="Proteomes" id="UP000031866">
    <property type="component" value="Chromosome"/>
</dbReference>
<sequence length="312" mass="35128">MIGDEYMAKNITVNVGKPSKRTINEWKWAYFLVAPTIIGLIILNIIPIIETLYLSFFKSGDFGKGNIFVGLNNYKKMFGDVQVWYAVGNTLKYTIIVVPVTVIIAMVLAVLLNSKIKGKGIYRTIYFIPMVAAPAAITMVWKWLYNNQFGLINHMISKIGIGPVDWIDNPNIALYSIAIIGIWSTVGYSMVLLIAGLQEIPKDYYEASSIDGAKPVRQFFNITLPLVSPTLFFVVVTSIIQAMQVFDVIYMMIDVASPAYDKTVSLVYLFYNSSFKYADKGYGSAIVMLLLAIIMIITVFQMKAQKKWVNYM</sequence>
<dbReference type="InterPro" id="IPR000515">
    <property type="entry name" value="MetI-like"/>
</dbReference>
<keyword evidence="6 7" id="KW-0472">Membrane</keyword>
<comment type="similarity">
    <text evidence="7">Belongs to the binding-protein-dependent transport system permease family.</text>
</comment>
<evidence type="ECO:0000259" key="8">
    <source>
        <dbReference type="PROSITE" id="PS50928"/>
    </source>
</evidence>
<gene>
    <name evidence="9" type="ORF">LF65_04980</name>
</gene>
<protein>
    <submittedName>
        <fullName evidence="9">Sugar ABC transporter permease</fullName>
    </submittedName>
</protein>
<keyword evidence="2 7" id="KW-0813">Transport</keyword>
<evidence type="ECO:0000256" key="3">
    <source>
        <dbReference type="ARBA" id="ARBA00022475"/>
    </source>
</evidence>
<feature type="transmembrane region" description="Helical" evidence="7">
    <location>
        <begin position="282"/>
        <end position="302"/>
    </location>
</feature>
<proteinExistence type="inferred from homology"/>
<evidence type="ECO:0000313" key="10">
    <source>
        <dbReference type="Proteomes" id="UP000031866"/>
    </source>
</evidence>
<dbReference type="STRING" id="1520.LF65_04980"/>
<dbReference type="Gene3D" id="1.10.3720.10">
    <property type="entry name" value="MetI-like"/>
    <property type="match status" value="1"/>
</dbReference>
<accession>A0A0B5QWZ9</accession>
<feature type="transmembrane region" description="Helical" evidence="7">
    <location>
        <begin position="28"/>
        <end position="49"/>
    </location>
</feature>
<dbReference type="PROSITE" id="PS50928">
    <property type="entry name" value="ABC_TM1"/>
    <property type="match status" value="1"/>
</dbReference>
<dbReference type="KEGG" id="cbei:LF65_04980"/>
<evidence type="ECO:0000256" key="5">
    <source>
        <dbReference type="ARBA" id="ARBA00022989"/>
    </source>
</evidence>
<dbReference type="EMBL" id="CP010086">
    <property type="protein sequence ID" value="AJH01509.2"/>
    <property type="molecule type" value="Genomic_DNA"/>
</dbReference>
<organism evidence="9 10">
    <name type="scientific">Clostridium beijerinckii</name>
    <name type="common">Clostridium MP</name>
    <dbReference type="NCBI Taxonomy" id="1520"/>
    <lineage>
        <taxon>Bacteria</taxon>
        <taxon>Bacillati</taxon>
        <taxon>Bacillota</taxon>
        <taxon>Clostridia</taxon>
        <taxon>Eubacteriales</taxon>
        <taxon>Clostridiaceae</taxon>
        <taxon>Clostridium</taxon>
    </lineage>
</organism>
<keyword evidence="5 7" id="KW-1133">Transmembrane helix</keyword>